<dbReference type="InterPro" id="IPR006458">
    <property type="entry name" value="Ovate_C"/>
</dbReference>
<evidence type="ECO:0000313" key="9">
    <source>
        <dbReference type="EMBL" id="KAK6117170.1"/>
    </source>
</evidence>
<reference evidence="9 10" key="1">
    <citation type="journal article" date="2021" name="Comput. Struct. Biotechnol. J.">
        <title>De novo genome assembly of the potent medicinal plant Rehmannia glutinosa using nanopore technology.</title>
        <authorList>
            <person name="Ma L."/>
            <person name="Dong C."/>
            <person name="Song C."/>
            <person name="Wang X."/>
            <person name="Zheng X."/>
            <person name="Niu Y."/>
            <person name="Chen S."/>
            <person name="Feng W."/>
        </authorList>
    </citation>
    <scope>NUCLEOTIDE SEQUENCE [LARGE SCALE GENOMIC DNA]</scope>
    <source>
        <strain evidence="9">DH-2019</strain>
    </source>
</reference>
<name>A0ABR0U3U3_REHGL</name>
<comment type="function">
    <text evidence="6">Transcriptional repressor that regulates multiple aspects of plant growth and development.</text>
</comment>
<organism evidence="9 10">
    <name type="scientific">Rehmannia glutinosa</name>
    <name type="common">Chinese foxglove</name>
    <dbReference type="NCBI Taxonomy" id="99300"/>
    <lineage>
        <taxon>Eukaryota</taxon>
        <taxon>Viridiplantae</taxon>
        <taxon>Streptophyta</taxon>
        <taxon>Embryophyta</taxon>
        <taxon>Tracheophyta</taxon>
        <taxon>Spermatophyta</taxon>
        <taxon>Magnoliopsida</taxon>
        <taxon>eudicotyledons</taxon>
        <taxon>Gunneridae</taxon>
        <taxon>Pentapetalae</taxon>
        <taxon>asterids</taxon>
        <taxon>lamiids</taxon>
        <taxon>Lamiales</taxon>
        <taxon>Orobanchaceae</taxon>
        <taxon>Rehmannieae</taxon>
        <taxon>Rehmannia</taxon>
    </lineage>
</organism>
<evidence type="ECO:0000259" key="8">
    <source>
        <dbReference type="PROSITE" id="PS51754"/>
    </source>
</evidence>
<sequence length="246" mass="26961">MIFSAVDPTTACDLRQQRRQTSSNANLRPRRPSRPRGATKDQMMILRRAISRFGNATRNFNSLYDANYSSDISTSKSLTFSSTTTTAAATTDDLFLSSSSDSDDIDSVPDFTSAFASHRFFFSSPGSSNSIIEPHPEPPPPQESGAVVSGGVAVQTYSPDPYSDFRKSMVEMIESRDLTDVRADNWGFLNELLLCYLTLNPKHTHKFIVGAFADVIVSLVLPAASSDDAGRKTHLLRHCATSHLSI</sequence>
<proteinExistence type="predicted"/>
<evidence type="ECO:0000256" key="6">
    <source>
        <dbReference type="RuleBase" id="RU367028"/>
    </source>
</evidence>
<dbReference type="Proteomes" id="UP001318860">
    <property type="component" value="Unassembled WGS sequence"/>
</dbReference>
<keyword evidence="10" id="KW-1185">Reference proteome</keyword>
<evidence type="ECO:0000256" key="4">
    <source>
        <dbReference type="ARBA" id="ARBA00023163"/>
    </source>
</evidence>
<dbReference type="PANTHER" id="PTHR33057:SF175">
    <property type="entry name" value="TRANSCRIPTION REPRESSOR OFP12"/>
    <property type="match status" value="1"/>
</dbReference>
<accession>A0ABR0U3U3</accession>
<comment type="caution">
    <text evidence="9">The sequence shown here is derived from an EMBL/GenBank/DDBJ whole genome shotgun (WGS) entry which is preliminary data.</text>
</comment>
<evidence type="ECO:0000256" key="5">
    <source>
        <dbReference type="ARBA" id="ARBA00023242"/>
    </source>
</evidence>
<evidence type="ECO:0000256" key="3">
    <source>
        <dbReference type="ARBA" id="ARBA00023015"/>
    </source>
</evidence>
<feature type="region of interest" description="Disordered" evidence="7">
    <location>
        <begin position="17"/>
        <end position="40"/>
    </location>
</feature>
<evidence type="ECO:0000256" key="7">
    <source>
        <dbReference type="SAM" id="MobiDB-lite"/>
    </source>
</evidence>
<protein>
    <recommendedName>
        <fullName evidence="6">Transcription repressor</fullName>
    </recommendedName>
    <alternativeName>
        <fullName evidence="6">Ovate family protein</fullName>
    </alternativeName>
</protein>
<keyword evidence="4 6" id="KW-0804">Transcription</keyword>
<keyword evidence="2 6" id="KW-0678">Repressor</keyword>
<evidence type="ECO:0000256" key="1">
    <source>
        <dbReference type="ARBA" id="ARBA00004123"/>
    </source>
</evidence>
<evidence type="ECO:0000256" key="2">
    <source>
        <dbReference type="ARBA" id="ARBA00022491"/>
    </source>
</evidence>
<dbReference type="NCBIfam" id="TIGR01568">
    <property type="entry name" value="A_thal_3678"/>
    <property type="match status" value="1"/>
</dbReference>
<feature type="domain" description="OVATE" evidence="8">
    <location>
        <begin position="154"/>
        <end position="218"/>
    </location>
</feature>
<gene>
    <name evidence="9" type="ORF">DH2020_049049</name>
</gene>
<comment type="subcellular location">
    <subcellularLocation>
        <location evidence="1 6">Nucleus</location>
    </subcellularLocation>
</comment>
<dbReference type="PROSITE" id="PS51754">
    <property type="entry name" value="OVATE"/>
    <property type="match status" value="1"/>
</dbReference>
<dbReference type="InterPro" id="IPR038933">
    <property type="entry name" value="Ovate"/>
</dbReference>
<keyword evidence="3 6" id="KW-0805">Transcription regulation</keyword>
<dbReference type="PANTHER" id="PTHR33057">
    <property type="entry name" value="TRANSCRIPTION REPRESSOR OFP7-RELATED"/>
    <property type="match status" value="1"/>
</dbReference>
<keyword evidence="5 6" id="KW-0539">Nucleus</keyword>
<dbReference type="Pfam" id="PF04844">
    <property type="entry name" value="Ovate"/>
    <property type="match status" value="1"/>
</dbReference>
<evidence type="ECO:0000313" key="10">
    <source>
        <dbReference type="Proteomes" id="UP001318860"/>
    </source>
</evidence>
<dbReference type="EMBL" id="JABTTQ020003471">
    <property type="protein sequence ID" value="KAK6117170.1"/>
    <property type="molecule type" value="Genomic_DNA"/>
</dbReference>